<organism evidence="3 4">
    <name type="scientific">Batillaria attramentaria</name>
    <dbReference type="NCBI Taxonomy" id="370345"/>
    <lineage>
        <taxon>Eukaryota</taxon>
        <taxon>Metazoa</taxon>
        <taxon>Spiralia</taxon>
        <taxon>Lophotrochozoa</taxon>
        <taxon>Mollusca</taxon>
        <taxon>Gastropoda</taxon>
        <taxon>Caenogastropoda</taxon>
        <taxon>Sorbeoconcha</taxon>
        <taxon>Cerithioidea</taxon>
        <taxon>Batillariidae</taxon>
        <taxon>Batillaria</taxon>
    </lineage>
</organism>
<reference evidence="3 4" key="2">
    <citation type="journal article" date="2023" name="Sci. Data">
        <title>Genome assembly of the Korean intertidal mud-creeper Batillaria attramentaria.</title>
        <authorList>
            <person name="Patra A.K."/>
            <person name="Ho P.T."/>
            <person name="Jun S."/>
            <person name="Lee S.J."/>
            <person name="Kim Y."/>
            <person name="Won Y.J."/>
        </authorList>
    </citation>
    <scope>NUCLEOTIDE SEQUENCE [LARGE SCALE GENOMIC DNA]</scope>
    <source>
        <strain evidence="3">Wonlab-2016</strain>
    </source>
</reference>
<evidence type="ECO:0000313" key="4">
    <source>
        <dbReference type="Proteomes" id="UP001519460"/>
    </source>
</evidence>
<reference evidence="3" key="1">
    <citation type="submission" date="2020-09" db="EMBL/GenBank/DDBJ databases">
        <authorList>
            <person name="Won Y."/>
        </authorList>
    </citation>
    <scope>NUCLEOTIDE SEQUENCE</scope>
    <source>
        <strain evidence="3">Wonlab-2016</strain>
        <tissue evidence="3">Foot muscle</tissue>
    </source>
</reference>
<feature type="region of interest" description="Disordered" evidence="1">
    <location>
        <begin position="36"/>
        <end position="69"/>
    </location>
</feature>
<feature type="compositionally biased region" description="Basic and acidic residues" evidence="1">
    <location>
        <begin position="47"/>
        <end position="57"/>
    </location>
</feature>
<proteinExistence type="predicted"/>
<protein>
    <submittedName>
        <fullName evidence="3">Uncharacterized protein</fullName>
    </submittedName>
</protein>
<dbReference type="EMBL" id="JACVVK020000062">
    <property type="protein sequence ID" value="KAK7496997.1"/>
    <property type="molecule type" value="Genomic_DNA"/>
</dbReference>
<comment type="caution">
    <text evidence="3">The sequence shown here is derived from an EMBL/GenBank/DDBJ whole genome shotgun (WGS) entry which is preliminary data.</text>
</comment>
<reference evidence="3" key="3">
    <citation type="submission" date="2023-01" db="EMBL/GenBank/DDBJ databases">
        <authorList>
            <person name="Patra A."/>
        </authorList>
    </citation>
    <scope>NUCLEOTIDE SEQUENCE</scope>
    <source>
        <strain evidence="3">Wonlab-2016</strain>
        <tissue evidence="3">Foot muscle</tissue>
    </source>
</reference>
<dbReference type="Proteomes" id="UP001519460">
    <property type="component" value="Unassembled WGS sequence"/>
</dbReference>
<dbReference type="AlphaFoldDB" id="A0ABD0LBQ8"/>
<evidence type="ECO:0000256" key="1">
    <source>
        <dbReference type="SAM" id="MobiDB-lite"/>
    </source>
</evidence>
<sequence>MTTPHDRGSVNPKAPTRTQKAVSVVWARQLMKRFLWRGTSRPPVTDRSSRAPPRHDPLGSPAARATTRH</sequence>
<dbReference type="EMBL" id="JACVVK020000112">
    <property type="protein sequence ID" value="KAK7491663.1"/>
    <property type="molecule type" value="Genomic_DNA"/>
</dbReference>
<evidence type="ECO:0000313" key="3">
    <source>
        <dbReference type="EMBL" id="KAK7496997.1"/>
    </source>
</evidence>
<feature type="region of interest" description="Disordered" evidence="1">
    <location>
        <begin position="1"/>
        <end position="21"/>
    </location>
</feature>
<accession>A0ABD0LBQ8</accession>
<keyword evidence="4" id="KW-1185">Reference proteome</keyword>
<evidence type="ECO:0000313" key="2">
    <source>
        <dbReference type="EMBL" id="KAK7491663.1"/>
    </source>
</evidence>
<name>A0ABD0LBQ8_9CAEN</name>
<gene>
    <name evidence="3" type="ORF">BaRGS_00011733</name>
    <name evidence="2" type="ORF">BaRGS_00017116</name>
</gene>